<evidence type="ECO:0000259" key="1">
    <source>
        <dbReference type="Pfam" id="PF01637"/>
    </source>
</evidence>
<dbReference type="EMBL" id="JACOOH010000005">
    <property type="protein sequence ID" value="MBC5621858.1"/>
    <property type="molecule type" value="Genomic_DNA"/>
</dbReference>
<dbReference type="InterPro" id="IPR027417">
    <property type="entry name" value="P-loop_NTPase"/>
</dbReference>
<evidence type="ECO:0000313" key="3">
    <source>
        <dbReference type="Proteomes" id="UP000646484"/>
    </source>
</evidence>
<keyword evidence="2" id="KW-0067">ATP-binding</keyword>
<keyword evidence="2" id="KW-0547">Nucleotide-binding</keyword>
<feature type="domain" description="ATPase" evidence="1">
    <location>
        <begin position="16"/>
        <end position="193"/>
    </location>
</feature>
<comment type="caution">
    <text evidence="2">The sequence shown here is derived from an EMBL/GenBank/DDBJ whole genome shotgun (WGS) entry which is preliminary data.</text>
</comment>
<name>A0ABR7D1Q0_9BACT</name>
<reference evidence="2 3" key="1">
    <citation type="submission" date="2020-08" db="EMBL/GenBank/DDBJ databases">
        <title>Genome public.</title>
        <authorList>
            <person name="Liu C."/>
            <person name="Sun Q."/>
        </authorList>
    </citation>
    <scope>NUCLEOTIDE SEQUENCE [LARGE SCALE GENOMIC DNA]</scope>
    <source>
        <strain evidence="2 3">NSJ-56</strain>
    </source>
</reference>
<dbReference type="Proteomes" id="UP000646484">
    <property type="component" value="Unassembled WGS sequence"/>
</dbReference>
<evidence type="ECO:0000313" key="2">
    <source>
        <dbReference type="EMBL" id="MBC5621858.1"/>
    </source>
</evidence>
<keyword evidence="3" id="KW-1185">Reference proteome</keyword>
<protein>
    <submittedName>
        <fullName evidence="2">ATP-binding protein</fullName>
    </submittedName>
</protein>
<accession>A0ABR7D1Q0</accession>
<dbReference type="Pfam" id="PF01637">
    <property type="entry name" value="ATPase_2"/>
    <property type="match status" value="1"/>
</dbReference>
<gene>
    <name evidence="2" type="ORF">H8S64_12190</name>
</gene>
<dbReference type="RefSeq" id="WP_186976296.1">
    <property type="nucleotide sequence ID" value="NZ_JACOOH010000005.1"/>
</dbReference>
<dbReference type="Gene3D" id="3.40.50.300">
    <property type="entry name" value="P-loop containing nucleotide triphosphate hydrolases"/>
    <property type="match status" value="1"/>
</dbReference>
<dbReference type="PANTHER" id="PTHR34301">
    <property type="entry name" value="DNA-BINDING PROTEIN-RELATED"/>
    <property type="match status" value="1"/>
</dbReference>
<dbReference type="SUPFAM" id="SSF52540">
    <property type="entry name" value="P-loop containing nucleoside triphosphate hydrolases"/>
    <property type="match status" value="1"/>
</dbReference>
<organism evidence="2 3">
    <name type="scientific">Butyricimonas hominis</name>
    <dbReference type="NCBI Taxonomy" id="2763032"/>
    <lineage>
        <taxon>Bacteria</taxon>
        <taxon>Pseudomonadati</taxon>
        <taxon>Bacteroidota</taxon>
        <taxon>Bacteroidia</taxon>
        <taxon>Bacteroidales</taxon>
        <taxon>Odoribacteraceae</taxon>
        <taxon>Butyricimonas</taxon>
    </lineage>
</organism>
<dbReference type="InterPro" id="IPR011579">
    <property type="entry name" value="ATPase_dom"/>
</dbReference>
<dbReference type="PANTHER" id="PTHR34301:SF8">
    <property type="entry name" value="ATPASE DOMAIN-CONTAINING PROTEIN"/>
    <property type="match status" value="1"/>
</dbReference>
<dbReference type="GO" id="GO:0005524">
    <property type="term" value="F:ATP binding"/>
    <property type="evidence" value="ECO:0007669"/>
    <property type="project" value="UniProtKB-KW"/>
</dbReference>
<sequence>MAKEFIFGVAVSGENFIGREKEIHRLSSNFKNGINTILSSPRRWGKTSLIKKVKAIVESDKLRVIYVDIFPCRSEYDFYNMFAEAVLKQTSSRFDEWKDIAYEFISRLTPKFAFSVGPDSDYSVSLGITSKTHSAEEVLQLPERIAQKKGIQIVICIDEFQQIGEFPDSVIVQKKMRSAWQHNSRVSYCLLGSRKHLMDELFQKRSLPFYKFGDIINLKLIPTEVWVPYICKQFKKVDRVISEELAAEICRIVENHSSYVQQLAWLTLLETEKVATREGVARALNELLDENTPLFTQQTELLTTYQMNFLRAILAGIHKEFGIATVLSEYNLGSSSNISRLRKSMVEKELVEFRQEGYFIADPILKIWLERQKW</sequence>
<proteinExistence type="predicted"/>